<name>A0A8J7MCU0_9BACT</name>
<evidence type="ECO:0000313" key="2">
    <source>
        <dbReference type="Proteomes" id="UP000624703"/>
    </source>
</evidence>
<evidence type="ECO:0000313" key="1">
    <source>
        <dbReference type="EMBL" id="MBK1790171.1"/>
    </source>
</evidence>
<reference evidence="1" key="1">
    <citation type="submission" date="2021-01" db="EMBL/GenBank/DDBJ databases">
        <title>Modified the classification status of verrucomicrobia.</title>
        <authorList>
            <person name="Feng X."/>
        </authorList>
    </citation>
    <scope>NUCLEOTIDE SEQUENCE</scope>
    <source>
        <strain evidence="1">_KCTC 22039</strain>
    </source>
</reference>
<dbReference type="Proteomes" id="UP000624703">
    <property type="component" value="Unassembled WGS sequence"/>
</dbReference>
<gene>
    <name evidence="1" type="ORF">JIN82_03265</name>
</gene>
<accession>A0A8J7MCU0</accession>
<protein>
    <submittedName>
        <fullName evidence="1">Uncharacterized protein</fullName>
    </submittedName>
</protein>
<dbReference type="EMBL" id="JAENIM010000016">
    <property type="protein sequence ID" value="MBK1790171.1"/>
    <property type="molecule type" value="Genomic_DNA"/>
</dbReference>
<organism evidence="1 2">
    <name type="scientific">Persicirhabdus sediminis</name>
    <dbReference type="NCBI Taxonomy" id="454144"/>
    <lineage>
        <taxon>Bacteria</taxon>
        <taxon>Pseudomonadati</taxon>
        <taxon>Verrucomicrobiota</taxon>
        <taxon>Verrucomicrobiia</taxon>
        <taxon>Verrucomicrobiales</taxon>
        <taxon>Verrucomicrobiaceae</taxon>
        <taxon>Persicirhabdus</taxon>
    </lineage>
</organism>
<comment type="caution">
    <text evidence="1">The sequence shown here is derived from an EMBL/GenBank/DDBJ whole genome shotgun (WGS) entry which is preliminary data.</text>
</comment>
<dbReference type="PROSITE" id="PS51257">
    <property type="entry name" value="PROKAR_LIPOPROTEIN"/>
    <property type="match status" value="1"/>
</dbReference>
<sequence>MIKIVCSTALLSSICLLLSSCDKVKNALDEAVEKMDQPQAATVSVDKVDRPTFKQIINEESRVVLVDFYTDT</sequence>
<dbReference type="AlphaFoldDB" id="A0A8J7MCU0"/>
<keyword evidence="2" id="KW-1185">Reference proteome</keyword>
<proteinExistence type="predicted"/>